<sequence>MAHKLSDLSLLQREQLFRTLRVTLTHHSNAIEGLSLQLGETKQLLEKGLTAPNKPLHEQLIILGFANAYDLVVREASSKDTLLTTGFIKDLHYLLFKTALEITPQFVSKPIGAYRTTEVSIAGAKFNTTPPHLVSQKLESLLFQHPSNALNLTQIAMFHAQYERIHPFIDGNGRTGRLIMAFQAIQNDLVPPLIVDSQRAEYLSFLESCQVEGDCGGFARFLERCQEQSLEHVKQNTLSTSMRM</sequence>
<evidence type="ECO:0000313" key="8">
    <source>
        <dbReference type="Proteomes" id="UP000038622"/>
    </source>
</evidence>
<dbReference type="InterPro" id="IPR040198">
    <property type="entry name" value="Fido_containing"/>
</dbReference>
<feature type="binding site" evidence="2">
    <location>
        <begin position="170"/>
        <end position="177"/>
    </location>
    <ligand>
        <name>ATP</name>
        <dbReference type="ChEBI" id="CHEBI:30616"/>
    </ligand>
</feature>
<dbReference type="Proteomes" id="UP000038622">
    <property type="component" value="Unassembled WGS sequence"/>
</dbReference>
<reference evidence="5" key="1">
    <citation type="submission" date="2014-12" db="EMBL/GenBank/DDBJ databases">
        <title>Whole genome sequences of four Staphylococcus schleiferi canine isolates.</title>
        <authorList>
            <person name="Misic A.M."/>
            <person name="Cain C."/>
            <person name="Morris D.O."/>
            <person name="Rankin S."/>
            <person name="Beiting D."/>
        </authorList>
    </citation>
    <scope>NUCLEOTIDE SEQUENCE</scope>
    <source>
        <strain evidence="5">ASB11</strain>
        <strain evidence="6">ASB13</strain>
        <strain evidence="7">ASB9</strain>
    </source>
</reference>
<dbReference type="EMBL" id="CDMH01000034">
    <property type="protein sequence ID" value="CRF42505.1"/>
    <property type="molecule type" value="Genomic_DNA"/>
</dbReference>
<keyword evidence="2" id="KW-0547">Nucleotide-binding</keyword>
<evidence type="ECO:0000313" key="7">
    <source>
        <dbReference type="EMBL" id="CRF44189.1"/>
    </source>
</evidence>
<evidence type="ECO:0000256" key="1">
    <source>
        <dbReference type="PIRSR" id="PIRSR640198-1"/>
    </source>
</evidence>
<dbReference type="Gene3D" id="1.10.3290.10">
    <property type="entry name" value="Fido-like domain"/>
    <property type="match status" value="1"/>
</dbReference>
<dbReference type="OrthoDB" id="9813719at2"/>
<dbReference type="AlphaFoldDB" id="A0A0K2X4Q5"/>
<dbReference type="PANTHER" id="PTHR13504">
    <property type="entry name" value="FIDO DOMAIN-CONTAINING PROTEIN DDB_G0283145"/>
    <property type="match status" value="1"/>
</dbReference>
<evidence type="ECO:0000313" key="10">
    <source>
        <dbReference type="Proteomes" id="UP000045175"/>
    </source>
</evidence>
<evidence type="ECO:0000313" key="5">
    <source>
        <dbReference type="EMBL" id="CRF40941.1"/>
    </source>
</evidence>
<evidence type="ECO:0000313" key="6">
    <source>
        <dbReference type="EMBL" id="CRF42505.1"/>
    </source>
</evidence>
<dbReference type="InterPro" id="IPR003812">
    <property type="entry name" value="Fido"/>
</dbReference>
<keyword evidence="8" id="KW-1185">Reference proteome</keyword>
<evidence type="ECO:0000259" key="4">
    <source>
        <dbReference type="PROSITE" id="PS51459"/>
    </source>
</evidence>
<dbReference type="Proteomes" id="UP000045175">
    <property type="component" value="Unassembled WGS sequence"/>
</dbReference>
<organism evidence="5 8">
    <name type="scientific">Helicobacter ailurogastricus</name>
    <dbReference type="NCBI Taxonomy" id="1578720"/>
    <lineage>
        <taxon>Bacteria</taxon>
        <taxon>Pseudomonadati</taxon>
        <taxon>Campylobacterota</taxon>
        <taxon>Epsilonproteobacteria</taxon>
        <taxon>Campylobacterales</taxon>
        <taxon>Helicobacteraceae</taxon>
        <taxon>Helicobacter</taxon>
    </lineage>
</organism>
<protein>
    <recommendedName>
        <fullName evidence="4">Fido domain-containing protein</fullName>
    </recommendedName>
</protein>
<dbReference type="Proteomes" id="UP000041394">
    <property type="component" value="Unassembled WGS sequence"/>
</dbReference>
<feature type="site" description="Important for autoinhibition of adenylyltransferase activity" evidence="3">
    <location>
        <position position="32"/>
    </location>
</feature>
<accession>A0A0K2X4Q5</accession>
<reference evidence="9 10" key="2">
    <citation type="submission" date="2014-12" db="EMBL/GenBank/DDBJ databases">
        <authorList>
            <person name="Jaenicke S."/>
        </authorList>
    </citation>
    <scope>NUCLEOTIDE SEQUENCE [LARGE SCALE GENOMIC DNA]</scope>
</reference>
<feature type="active site" evidence="1">
    <location>
        <position position="166"/>
    </location>
</feature>
<dbReference type="RefSeq" id="WP_053941139.1">
    <property type="nucleotide sequence ID" value="NZ_CDMH01000034.1"/>
</dbReference>
<feature type="domain" description="Fido" evidence="4">
    <location>
        <begin position="83"/>
        <end position="224"/>
    </location>
</feature>
<proteinExistence type="predicted"/>
<dbReference type="PANTHER" id="PTHR13504:SF38">
    <property type="entry name" value="FIDO DOMAIN-CONTAINING PROTEIN"/>
    <property type="match status" value="1"/>
</dbReference>
<dbReference type="GO" id="GO:0005524">
    <property type="term" value="F:ATP binding"/>
    <property type="evidence" value="ECO:0007669"/>
    <property type="project" value="UniProtKB-KW"/>
</dbReference>
<keyword evidence="2" id="KW-0067">ATP-binding</keyword>
<name>A0A0K2X4Q5_9HELI</name>
<reference evidence="8" key="3">
    <citation type="submission" date="2014-12" db="EMBL/GenBank/DDBJ databases">
        <authorList>
            <person name="Smet A."/>
        </authorList>
    </citation>
    <scope>NUCLEOTIDE SEQUENCE [LARGE SCALE GENOMIC DNA]</scope>
</reference>
<dbReference type="EMBL" id="CDML01000020">
    <property type="protein sequence ID" value="CRF40941.1"/>
    <property type="molecule type" value="Genomic_DNA"/>
</dbReference>
<evidence type="ECO:0000256" key="2">
    <source>
        <dbReference type="PIRSR" id="PIRSR640198-2"/>
    </source>
</evidence>
<dbReference type="Pfam" id="PF02661">
    <property type="entry name" value="Fic"/>
    <property type="match status" value="1"/>
</dbReference>
<evidence type="ECO:0000256" key="3">
    <source>
        <dbReference type="PIRSR" id="PIRSR640198-3"/>
    </source>
</evidence>
<dbReference type="SUPFAM" id="SSF140931">
    <property type="entry name" value="Fic-like"/>
    <property type="match status" value="1"/>
</dbReference>
<dbReference type="InterPro" id="IPR036597">
    <property type="entry name" value="Fido-like_dom_sf"/>
</dbReference>
<dbReference type="EMBL" id="CDMN01000031">
    <property type="protein sequence ID" value="CRF44189.1"/>
    <property type="molecule type" value="Genomic_DNA"/>
</dbReference>
<gene>
    <name evidence="5" type="ORF">HAL011_07140</name>
    <name evidence="6" type="ORF">HAL013_06930</name>
    <name evidence="7" type="ORF">HAL09_07620</name>
</gene>
<dbReference type="STRING" id="1578720.HAL011_07140"/>
<evidence type="ECO:0000313" key="9">
    <source>
        <dbReference type="Proteomes" id="UP000041394"/>
    </source>
</evidence>
<dbReference type="PROSITE" id="PS51459">
    <property type="entry name" value="FIDO"/>
    <property type="match status" value="1"/>
</dbReference>